<evidence type="ECO:0000256" key="2">
    <source>
        <dbReference type="SAM" id="MobiDB-lite"/>
    </source>
</evidence>
<sequence>MPPAKSKPLTAKERQKKWREKKKSDPEAHERYLQAERERYTRRKAAGTRKMIDDMTPREKRKQWNLHQRNHRQQLKTYASLLTPPGSPDSEHQPAQNSNTNKVRGRKQIRRDRAKAYRKIEHLTVKLQQAQKSTKRVQKRYERAVKKMNDIDTGTPNSKSKRILDYGNRKKIQKCLTFSLSLAKSIRERYQTLRTQREKKLVRTVFCNSYLKKYRLIKYSSTLLGVPLNTLKSPQFQRKRRRDRHSDHTIKAIQDFFLRDDNSSMRPGKKDTITHAKEKIQKRLLCDTMLNLHHKFVYENPKLKVSYVFFCRQKPFWVVRPTIADRDTCKCRTHENIQLMADRLYSLKMITERDPEKLLSSICCSVKCCECMYRECAECKDSRLKYEKYNPTETTWWYEWRVVDHDYKNHTTGKIETTKKTVKVRAEGPLDHLADIFQESLGRKLGRHVFNIRHQFEQLHQKKLSLGNNEMMFHIDFSENYSLKYHSEIQSVHFGASNAQVTLHTGMLYTKSNSMAFASVSDCRRHDASAIWAHMKPVFYHISKKHPEIDTVYFISDGPTTQYRCKKNFYLLSTLPFEWNMKHVNWSFLEAGHGKGAADGVGGVLKRTADRLVAEGNDLADAKSVFNTLSKNTNVTLFYVTEEDVKQIDEFVMPIMLRPIRGTMAFHQLISNERAKVHCRRLSCFCNGEHLCYCFKSLFHEFPESRKELIKNDTNRPSSDTSTPETQSGATPETLSDTVDKSTPMSTENISLYSTNAEANVPAPKLHPVYVFNENLIGKFCIVLYDKKGFPSLIEDADEESVRVNSMCRAGPNRFFWPSRADNDIWYEYTDVVTLIPEPKHVTGRHFQVEPEIWEAVQSNLDDWIR</sequence>
<dbReference type="PANTHER" id="PTHR46601:SF2">
    <property type="entry name" value="UBIQUITIN-LIKE PROTEASE FAMILY PROFILE DOMAIN-CONTAINING PROTEIN"/>
    <property type="match status" value="1"/>
</dbReference>
<protein>
    <submittedName>
        <fullName evidence="3">Uncharacterized protein</fullName>
    </submittedName>
</protein>
<keyword evidence="1" id="KW-0175">Coiled coil</keyword>
<feature type="region of interest" description="Disordered" evidence="2">
    <location>
        <begin position="1"/>
        <end position="65"/>
    </location>
</feature>
<feature type="compositionally biased region" description="Basic and acidic residues" evidence="2">
    <location>
        <begin position="22"/>
        <end position="39"/>
    </location>
</feature>
<gene>
    <name evidence="3" type="ORF">SNE40_013171</name>
</gene>
<organism evidence="3 4">
    <name type="scientific">Patella caerulea</name>
    <name type="common">Rayed Mediterranean limpet</name>
    <dbReference type="NCBI Taxonomy" id="87958"/>
    <lineage>
        <taxon>Eukaryota</taxon>
        <taxon>Metazoa</taxon>
        <taxon>Spiralia</taxon>
        <taxon>Lophotrochozoa</taxon>
        <taxon>Mollusca</taxon>
        <taxon>Gastropoda</taxon>
        <taxon>Patellogastropoda</taxon>
        <taxon>Patelloidea</taxon>
        <taxon>Patellidae</taxon>
        <taxon>Patella</taxon>
    </lineage>
</organism>
<dbReference type="AlphaFoldDB" id="A0AAN8PTA3"/>
<feature type="region of interest" description="Disordered" evidence="2">
    <location>
        <begin position="710"/>
        <end position="743"/>
    </location>
</feature>
<feature type="region of interest" description="Disordered" evidence="2">
    <location>
        <begin position="80"/>
        <end position="109"/>
    </location>
</feature>
<dbReference type="Proteomes" id="UP001347796">
    <property type="component" value="Unassembled WGS sequence"/>
</dbReference>
<feature type="compositionally biased region" description="Polar residues" evidence="2">
    <location>
        <begin position="93"/>
        <end position="102"/>
    </location>
</feature>
<dbReference type="PANTHER" id="PTHR46601">
    <property type="entry name" value="ULP_PROTEASE DOMAIN-CONTAINING PROTEIN"/>
    <property type="match status" value="1"/>
</dbReference>
<comment type="caution">
    <text evidence="3">The sequence shown here is derived from an EMBL/GenBank/DDBJ whole genome shotgun (WGS) entry which is preliminary data.</text>
</comment>
<feature type="coiled-coil region" evidence="1">
    <location>
        <begin position="113"/>
        <end position="147"/>
    </location>
</feature>
<accession>A0AAN8PTA3</accession>
<evidence type="ECO:0000313" key="4">
    <source>
        <dbReference type="Proteomes" id="UP001347796"/>
    </source>
</evidence>
<evidence type="ECO:0000313" key="3">
    <source>
        <dbReference type="EMBL" id="KAK6178376.1"/>
    </source>
</evidence>
<name>A0AAN8PTA3_PATCE</name>
<keyword evidence="4" id="KW-1185">Reference proteome</keyword>
<feature type="compositionally biased region" description="Polar residues" evidence="2">
    <location>
        <begin position="715"/>
        <end position="743"/>
    </location>
</feature>
<proteinExistence type="predicted"/>
<reference evidence="3 4" key="1">
    <citation type="submission" date="2024-01" db="EMBL/GenBank/DDBJ databases">
        <title>The genome of the rayed Mediterranean limpet Patella caerulea (Linnaeus, 1758).</title>
        <authorList>
            <person name="Anh-Thu Weber A."/>
            <person name="Halstead-Nussloch G."/>
        </authorList>
    </citation>
    <scope>NUCLEOTIDE SEQUENCE [LARGE SCALE GENOMIC DNA]</scope>
    <source>
        <strain evidence="3">AATW-2023a</strain>
        <tissue evidence="3">Whole specimen</tissue>
    </source>
</reference>
<evidence type="ECO:0000256" key="1">
    <source>
        <dbReference type="SAM" id="Coils"/>
    </source>
</evidence>
<dbReference type="EMBL" id="JAZGQO010000009">
    <property type="protein sequence ID" value="KAK6178376.1"/>
    <property type="molecule type" value="Genomic_DNA"/>
</dbReference>